<dbReference type="InterPro" id="IPR041719">
    <property type="entry name" value="Ferritin_prok"/>
</dbReference>
<keyword evidence="5 6" id="KW-0408">Iron</keyword>
<evidence type="ECO:0000256" key="5">
    <source>
        <dbReference type="ARBA" id="ARBA00023004"/>
    </source>
</evidence>
<evidence type="ECO:0000256" key="6">
    <source>
        <dbReference type="PIRSR" id="PIRSR601519-1"/>
    </source>
</evidence>
<dbReference type="GO" id="GO:0042802">
    <property type="term" value="F:identical protein binding"/>
    <property type="evidence" value="ECO:0007669"/>
    <property type="project" value="UniProtKB-ARBA"/>
</dbReference>
<dbReference type="EC" id="1.16.3.2" evidence="7"/>
<feature type="binding site" evidence="6">
    <location>
        <position position="127"/>
    </location>
    <ligand>
        <name>Fe cation</name>
        <dbReference type="ChEBI" id="CHEBI:24875"/>
        <label>1</label>
    </ligand>
</feature>
<feature type="binding site" evidence="6">
    <location>
        <position position="53"/>
    </location>
    <ligand>
        <name>Fe cation</name>
        <dbReference type="ChEBI" id="CHEBI:24875"/>
        <label>1</label>
    </ligand>
</feature>
<comment type="similarity">
    <text evidence="1 7">Belongs to the ferritin family. Prokaryotic subfamily.</text>
</comment>
<dbReference type="Pfam" id="PF00210">
    <property type="entry name" value="Ferritin"/>
    <property type="match status" value="1"/>
</dbReference>
<dbReference type="EMBL" id="DVIU01000114">
    <property type="protein sequence ID" value="HIS36061.1"/>
    <property type="molecule type" value="Genomic_DNA"/>
</dbReference>
<dbReference type="PANTHER" id="PTHR11431:SF127">
    <property type="entry name" value="BACTERIAL NON-HEME FERRITIN"/>
    <property type="match status" value="1"/>
</dbReference>
<comment type="caution">
    <text evidence="9">The sequence shown here is derived from an EMBL/GenBank/DDBJ whole genome shotgun (WGS) entry which is preliminary data.</text>
</comment>
<dbReference type="InterPro" id="IPR008331">
    <property type="entry name" value="Ferritin_DPS_dom"/>
</dbReference>
<feature type="binding site" evidence="6">
    <location>
        <position position="17"/>
    </location>
    <ligand>
        <name>Fe cation</name>
        <dbReference type="ChEBI" id="CHEBI:24875"/>
        <label>1</label>
    </ligand>
</feature>
<evidence type="ECO:0000256" key="1">
    <source>
        <dbReference type="ARBA" id="ARBA00006950"/>
    </source>
</evidence>
<keyword evidence="3 6" id="KW-0479">Metal-binding</keyword>
<dbReference type="GO" id="GO:0006879">
    <property type="term" value="P:intracellular iron ion homeostasis"/>
    <property type="evidence" value="ECO:0007669"/>
    <property type="project" value="UniProtKB-KW"/>
</dbReference>
<dbReference type="InterPro" id="IPR012347">
    <property type="entry name" value="Ferritin-like"/>
</dbReference>
<sequence>MINKKIEEVLNAQINKEFYSAYLYLAMSAYFDEIGLKGFSNWTKVQAREEVDHGMILFDYVIARNGNVELKQIEAPEYDFHEPLQVFEKIYNHEKSVTASIDCVADMTEDECDLATRNFIDWYIAEQVEEEASVYEIIKKMRMFGSEKSVLYHLDIELSKREYKQHQYSN</sequence>
<evidence type="ECO:0000313" key="10">
    <source>
        <dbReference type="Proteomes" id="UP000823928"/>
    </source>
</evidence>
<organism evidence="9 10">
    <name type="scientific">Candidatus Scatousia excrementigallinarum</name>
    <dbReference type="NCBI Taxonomy" id="2840935"/>
    <lineage>
        <taxon>Bacteria</taxon>
        <taxon>Candidatus Scatousia</taxon>
    </lineage>
</organism>
<feature type="binding site" evidence="6">
    <location>
        <position position="94"/>
    </location>
    <ligand>
        <name>Fe cation</name>
        <dbReference type="ChEBI" id="CHEBI:24875"/>
        <label>1</label>
    </ligand>
</feature>
<dbReference type="Gene3D" id="1.20.1260.10">
    <property type="match status" value="1"/>
</dbReference>
<dbReference type="Proteomes" id="UP000823928">
    <property type="component" value="Unassembled WGS sequence"/>
</dbReference>
<evidence type="ECO:0000259" key="8">
    <source>
        <dbReference type="PROSITE" id="PS50905"/>
    </source>
</evidence>
<dbReference type="SUPFAM" id="SSF47240">
    <property type="entry name" value="Ferritin-like"/>
    <property type="match status" value="1"/>
</dbReference>
<keyword evidence="7" id="KW-0963">Cytoplasm</keyword>
<dbReference type="PROSITE" id="PS50905">
    <property type="entry name" value="FERRITIN_LIKE"/>
    <property type="match status" value="1"/>
</dbReference>
<evidence type="ECO:0000256" key="7">
    <source>
        <dbReference type="RuleBase" id="RU361145"/>
    </source>
</evidence>
<dbReference type="InterPro" id="IPR009078">
    <property type="entry name" value="Ferritin-like_SF"/>
</dbReference>
<gene>
    <name evidence="9" type="ORF">IAC10_05455</name>
</gene>
<dbReference type="AlphaFoldDB" id="A0A9D1EYH3"/>
<dbReference type="InterPro" id="IPR009040">
    <property type="entry name" value="Ferritin-like_diiron"/>
</dbReference>
<reference evidence="9" key="1">
    <citation type="submission" date="2020-10" db="EMBL/GenBank/DDBJ databases">
        <authorList>
            <person name="Gilroy R."/>
        </authorList>
    </citation>
    <scope>NUCLEOTIDE SEQUENCE</scope>
    <source>
        <strain evidence="9">6276</strain>
    </source>
</reference>
<dbReference type="FunFam" id="1.20.1260.10:FF:000001">
    <property type="entry name" value="Non-heme ferritin"/>
    <property type="match status" value="1"/>
</dbReference>
<evidence type="ECO:0000256" key="2">
    <source>
        <dbReference type="ARBA" id="ARBA00022434"/>
    </source>
</evidence>
<protein>
    <recommendedName>
        <fullName evidence="7">Ferritin</fullName>
        <ecNumber evidence="7">1.16.3.2</ecNumber>
    </recommendedName>
</protein>
<dbReference type="GO" id="GO:0005829">
    <property type="term" value="C:cytosol"/>
    <property type="evidence" value="ECO:0007669"/>
    <property type="project" value="TreeGrafter"/>
</dbReference>
<feature type="binding site" evidence="6">
    <location>
        <position position="50"/>
    </location>
    <ligand>
        <name>Fe cation</name>
        <dbReference type="ChEBI" id="CHEBI:24875"/>
        <label>1</label>
    </ligand>
</feature>
<keyword evidence="2 7" id="KW-0409">Iron storage</keyword>
<reference evidence="9" key="2">
    <citation type="journal article" date="2021" name="PeerJ">
        <title>Extensive microbial diversity within the chicken gut microbiome revealed by metagenomics and culture.</title>
        <authorList>
            <person name="Gilroy R."/>
            <person name="Ravi A."/>
            <person name="Getino M."/>
            <person name="Pursley I."/>
            <person name="Horton D.L."/>
            <person name="Alikhan N.F."/>
            <person name="Baker D."/>
            <person name="Gharbi K."/>
            <person name="Hall N."/>
            <person name="Watson M."/>
            <person name="Adriaenssens E.M."/>
            <person name="Foster-Nyarko E."/>
            <person name="Jarju S."/>
            <person name="Secka A."/>
            <person name="Antonio M."/>
            <person name="Oren A."/>
            <person name="Chaudhuri R.R."/>
            <person name="La Ragione R."/>
            <person name="Hildebrand F."/>
            <person name="Pallen M.J."/>
        </authorList>
    </citation>
    <scope>NUCLEOTIDE SEQUENCE</scope>
    <source>
        <strain evidence="9">6276</strain>
    </source>
</reference>
<evidence type="ECO:0000256" key="4">
    <source>
        <dbReference type="ARBA" id="ARBA00023002"/>
    </source>
</evidence>
<dbReference type="GO" id="GO:0008198">
    <property type="term" value="F:ferrous iron binding"/>
    <property type="evidence" value="ECO:0007669"/>
    <property type="project" value="TreeGrafter"/>
</dbReference>
<comment type="function">
    <text evidence="7">Iron-storage protein.</text>
</comment>
<dbReference type="GO" id="GO:0006826">
    <property type="term" value="P:iron ion transport"/>
    <property type="evidence" value="ECO:0007669"/>
    <property type="project" value="InterPro"/>
</dbReference>
<feature type="domain" description="Ferritin-like diiron" evidence="8">
    <location>
        <begin position="1"/>
        <end position="145"/>
    </location>
</feature>
<keyword evidence="4" id="KW-0560">Oxidoreductase</keyword>
<dbReference type="InterPro" id="IPR001519">
    <property type="entry name" value="Ferritin"/>
</dbReference>
<comment type="catalytic activity">
    <reaction evidence="7">
        <text>4 Fe(2+) + O2 + 6 H2O = 4 iron(III) oxide-hydroxide + 12 H(+)</text>
        <dbReference type="Rhea" id="RHEA:11972"/>
        <dbReference type="ChEBI" id="CHEBI:15377"/>
        <dbReference type="ChEBI" id="CHEBI:15378"/>
        <dbReference type="ChEBI" id="CHEBI:15379"/>
        <dbReference type="ChEBI" id="CHEBI:29033"/>
        <dbReference type="ChEBI" id="CHEBI:78619"/>
        <dbReference type="EC" id="1.16.3.2"/>
    </reaction>
</comment>
<evidence type="ECO:0000256" key="3">
    <source>
        <dbReference type="ARBA" id="ARBA00022723"/>
    </source>
</evidence>
<name>A0A9D1EYH3_9BACT</name>
<accession>A0A9D1EYH3</accession>
<dbReference type="PANTHER" id="PTHR11431">
    <property type="entry name" value="FERRITIN"/>
    <property type="match status" value="1"/>
</dbReference>
<dbReference type="GO" id="GO:0008199">
    <property type="term" value="F:ferric iron binding"/>
    <property type="evidence" value="ECO:0007669"/>
    <property type="project" value="InterPro"/>
</dbReference>
<comment type="subcellular location">
    <subcellularLocation>
        <location evidence="7">Cytoplasm</location>
    </subcellularLocation>
</comment>
<dbReference type="CDD" id="cd01055">
    <property type="entry name" value="Nonheme_Ferritin"/>
    <property type="match status" value="1"/>
</dbReference>
<dbReference type="GO" id="GO:0004322">
    <property type="term" value="F:ferroxidase activity"/>
    <property type="evidence" value="ECO:0007669"/>
    <property type="project" value="TreeGrafter"/>
</dbReference>
<evidence type="ECO:0000313" key="9">
    <source>
        <dbReference type="EMBL" id="HIS36061.1"/>
    </source>
</evidence>
<proteinExistence type="inferred from homology"/>